<dbReference type="Proteomes" id="UP001242368">
    <property type="component" value="Unassembled WGS sequence"/>
</dbReference>
<keyword evidence="1" id="KW-0472">Membrane</keyword>
<evidence type="ECO:0000313" key="3">
    <source>
        <dbReference type="Proteomes" id="UP001242368"/>
    </source>
</evidence>
<comment type="caution">
    <text evidence="2">The sequence shown here is derived from an EMBL/GenBank/DDBJ whole genome shotgun (WGS) entry which is preliminary data.</text>
</comment>
<sequence>MDKKYYKYVNTLLVIVPMTLIMAFVGYPKLWFWRRMVSEILKNFDSPKLSVIFDTLHPKNSMETIIETERLLIRKIDISDKRYVFCWF</sequence>
<evidence type="ECO:0000313" key="2">
    <source>
        <dbReference type="EMBL" id="MDN3708962.1"/>
    </source>
</evidence>
<accession>A0ABT8CWR7</accession>
<protein>
    <submittedName>
        <fullName evidence="2">Uncharacterized protein</fullName>
    </submittedName>
</protein>
<keyword evidence="1" id="KW-1133">Transmembrane helix</keyword>
<keyword evidence="1" id="KW-0812">Transmembrane</keyword>
<evidence type="ECO:0000256" key="1">
    <source>
        <dbReference type="SAM" id="Phobius"/>
    </source>
</evidence>
<name>A0ABT8CWR7_9FLAO</name>
<organism evidence="2 3">
    <name type="scientific">Paenimyroides ceti</name>
    <dbReference type="NCBI Taxonomy" id="395087"/>
    <lineage>
        <taxon>Bacteria</taxon>
        <taxon>Pseudomonadati</taxon>
        <taxon>Bacteroidota</taxon>
        <taxon>Flavobacteriia</taxon>
        <taxon>Flavobacteriales</taxon>
        <taxon>Flavobacteriaceae</taxon>
        <taxon>Paenimyroides</taxon>
    </lineage>
</organism>
<dbReference type="EMBL" id="JAUFQU010000009">
    <property type="protein sequence ID" value="MDN3708962.1"/>
    <property type="molecule type" value="Genomic_DNA"/>
</dbReference>
<keyword evidence="3" id="KW-1185">Reference proteome</keyword>
<gene>
    <name evidence="2" type="ORF">QW060_17955</name>
</gene>
<dbReference type="RefSeq" id="WP_290364856.1">
    <property type="nucleotide sequence ID" value="NZ_JAUFQU010000009.1"/>
</dbReference>
<reference evidence="3" key="1">
    <citation type="journal article" date="2019" name="Int. J. Syst. Evol. Microbiol.">
        <title>The Global Catalogue of Microorganisms (GCM) 10K type strain sequencing project: providing services to taxonomists for standard genome sequencing and annotation.</title>
        <authorList>
            <consortium name="The Broad Institute Genomics Platform"/>
            <consortium name="The Broad Institute Genome Sequencing Center for Infectious Disease"/>
            <person name="Wu L."/>
            <person name="Ma J."/>
        </authorList>
    </citation>
    <scope>NUCLEOTIDE SEQUENCE [LARGE SCALE GENOMIC DNA]</scope>
    <source>
        <strain evidence="3">CECT 7184</strain>
    </source>
</reference>
<proteinExistence type="predicted"/>
<feature type="transmembrane region" description="Helical" evidence="1">
    <location>
        <begin position="12"/>
        <end position="32"/>
    </location>
</feature>